<evidence type="ECO:0000313" key="8">
    <source>
        <dbReference type="EMBL" id="EWM52456.1"/>
    </source>
</evidence>
<dbReference type="CDD" id="cd00996">
    <property type="entry name" value="PBP2_AatB_like"/>
    <property type="match status" value="1"/>
</dbReference>
<name>W7UBI6_RUMFL</name>
<feature type="region of interest" description="Disordered" evidence="5">
    <location>
        <begin position="27"/>
        <end position="67"/>
    </location>
</feature>
<dbReference type="InterPro" id="IPR001638">
    <property type="entry name" value="Solute-binding_3/MltF_N"/>
</dbReference>
<evidence type="ECO:0000256" key="6">
    <source>
        <dbReference type="SAM" id="SignalP"/>
    </source>
</evidence>
<evidence type="ECO:0000256" key="1">
    <source>
        <dbReference type="ARBA" id="ARBA00004196"/>
    </source>
</evidence>
<dbReference type="PROSITE" id="PS51257">
    <property type="entry name" value="PROKAR_LIPOPROTEIN"/>
    <property type="match status" value="1"/>
</dbReference>
<evidence type="ECO:0000256" key="2">
    <source>
        <dbReference type="ARBA" id="ARBA00010333"/>
    </source>
</evidence>
<keyword evidence="3 6" id="KW-0732">Signal</keyword>
<dbReference type="eggNOG" id="COG0834">
    <property type="taxonomic scope" value="Bacteria"/>
</dbReference>
<feature type="domain" description="Solute-binding protein family 3/N-terminal" evidence="7">
    <location>
        <begin position="77"/>
        <end position="298"/>
    </location>
</feature>
<dbReference type="InterPro" id="IPR018313">
    <property type="entry name" value="SBP_3_CS"/>
</dbReference>
<feature type="signal peptide" evidence="6">
    <location>
        <begin position="1"/>
        <end position="19"/>
    </location>
</feature>
<dbReference type="AlphaFoldDB" id="W7UBI6"/>
<evidence type="ECO:0000256" key="4">
    <source>
        <dbReference type="RuleBase" id="RU003744"/>
    </source>
</evidence>
<accession>W7UBI6</accession>
<dbReference type="PROSITE" id="PS01039">
    <property type="entry name" value="SBP_BACTERIAL_3"/>
    <property type="match status" value="1"/>
</dbReference>
<feature type="chain" id="PRO_5038587531" description="Solute-binding protein family 3/N-terminal domain-containing protein" evidence="6">
    <location>
        <begin position="20"/>
        <end position="303"/>
    </location>
</feature>
<protein>
    <recommendedName>
        <fullName evidence="7">Solute-binding protein family 3/N-terminal domain-containing protein</fullName>
    </recommendedName>
</protein>
<dbReference type="PATRIC" id="fig|1341157.4.peg.2829"/>
<dbReference type="OrthoDB" id="9775197at2"/>
<evidence type="ECO:0000259" key="7">
    <source>
        <dbReference type="SMART" id="SM00062"/>
    </source>
</evidence>
<dbReference type="PANTHER" id="PTHR35936:SF34">
    <property type="entry name" value="ABC TRANSPORTER EXTRACELLULAR-BINDING PROTEIN YCKB-RELATED"/>
    <property type="match status" value="1"/>
</dbReference>
<proteinExistence type="inferred from homology"/>
<dbReference type="Proteomes" id="UP000019365">
    <property type="component" value="Unassembled WGS sequence"/>
</dbReference>
<evidence type="ECO:0000256" key="3">
    <source>
        <dbReference type="ARBA" id="ARBA00022729"/>
    </source>
</evidence>
<comment type="subcellular location">
    <subcellularLocation>
        <location evidence="1">Cell envelope</location>
    </subcellularLocation>
</comment>
<comment type="caution">
    <text evidence="8">The sequence shown here is derived from an EMBL/GenBank/DDBJ whole genome shotgun (WGS) entry which is preliminary data.</text>
</comment>
<dbReference type="SUPFAM" id="SSF53850">
    <property type="entry name" value="Periplasmic binding protein-like II"/>
    <property type="match status" value="1"/>
</dbReference>
<sequence length="303" mass="32691">MKKNMFGRILAGIAAVSMAAVMAGCSDPNKAADSTSKADKPATEAASEADTTEAPEETAAATAGDDESLQKVLSDKKLVLGLDASFPPMGFTDDSNEIIGFDIDVAQEVCDRMGIELVKQPINWDTKEQDLNVGKIDCIWNGMSINPARAEAMNLSEPYMKNEMIFVVPSDSDIKSMDDLKGKTIGVQTGSTAQEILEGADLFADITESPLEDNITALNQMELGFSDAVFLDSVVANYLITANNKDYVILDGSLEAEEYAIGFRKNDQALRDEVQKQLSEMKADGKLGEISTKWFGSDITTVK</sequence>
<dbReference type="EMBL" id="ATAX01000035">
    <property type="protein sequence ID" value="EWM52456.1"/>
    <property type="molecule type" value="Genomic_DNA"/>
</dbReference>
<dbReference type="Gene3D" id="3.40.190.10">
    <property type="entry name" value="Periplasmic binding protein-like II"/>
    <property type="match status" value="2"/>
</dbReference>
<organism evidence="8 9">
    <name type="scientific">Ruminococcus flavefaciens 007c</name>
    <dbReference type="NCBI Taxonomy" id="1341157"/>
    <lineage>
        <taxon>Bacteria</taxon>
        <taxon>Bacillati</taxon>
        <taxon>Bacillota</taxon>
        <taxon>Clostridia</taxon>
        <taxon>Eubacteriales</taxon>
        <taxon>Oscillospiraceae</taxon>
        <taxon>Ruminococcus</taxon>
    </lineage>
</organism>
<evidence type="ECO:0000313" key="9">
    <source>
        <dbReference type="Proteomes" id="UP000019365"/>
    </source>
</evidence>
<dbReference type="Pfam" id="PF00497">
    <property type="entry name" value="SBP_bac_3"/>
    <property type="match status" value="1"/>
</dbReference>
<evidence type="ECO:0000256" key="5">
    <source>
        <dbReference type="SAM" id="MobiDB-lite"/>
    </source>
</evidence>
<dbReference type="SMART" id="SM00062">
    <property type="entry name" value="PBPb"/>
    <property type="match status" value="1"/>
</dbReference>
<keyword evidence="9" id="KW-1185">Reference proteome</keyword>
<dbReference type="RefSeq" id="WP_037300913.1">
    <property type="nucleotide sequence ID" value="NZ_ATAX01000035.1"/>
</dbReference>
<dbReference type="GO" id="GO:0030313">
    <property type="term" value="C:cell envelope"/>
    <property type="evidence" value="ECO:0007669"/>
    <property type="project" value="UniProtKB-SubCell"/>
</dbReference>
<dbReference type="PANTHER" id="PTHR35936">
    <property type="entry name" value="MEMBRANE-BOUND LYTIC MUREIN TRANSGLYCOSYLASE F"/>
    <property type="match status" value="1"/>
</dbReference>
<comment type="similarity">
    <text evidence="2 4">Belongs to the bacterial solute-binding protein 3 family.</text>
</comment>
<gene>
    <name evidence="8" type="ORF">RF007C_07925</name>
</gene>
<reference evidence="8 9" key="1">
    <citation type="journal article" date="2014" name="PLoS ONE">
        <title>Rumen cellulosomics: divergent fiber-degrading strategies revealed by comparative genome-wide analysis of six ruminococcal strains.</title>
        <authorList>
            <person name="Dassa B."/>
            <person name="Borovok I."/>
            <person name="Ruimy-Israeli V."/>
            <person name="Lamed R."/>
            <person name="Flint H.J."/>
            <person name="Duncan S.H."/>
            <person name="Henrissat B."/>
            <person name="Coutinho P."/>
            <person name="Morrison M."/>
            <person name="Mosoni P."/>
            <person name="Yeoman C.J."/>
            <person name="White B.A."/>
            <person name="Bayer E.A."/>
        </authorList>
    </citation>
    <scope>NUCLEOTIDE SEQUENCE [LARGE SCALE GENOMIC DNA]</scope>
    <source>
        <strain evidence="8 9">007c</strain>
    </source>
</reference>